<dbReference type="GO" id="GO:0032259">
    <property type="term" value="P:methylation"/>
    <property type="evidence" value="ECO:0007669"/>
    <property type="project" value="UniProtKB-KW"/>
</dbReference>
<evidence type="ECO:0000259" key="5">
    <source>
        <dbReference type="Pfam" id="PF22528"/>
    </source>
</evidence>
<evidence type="ECO:0000256" key="2">
    <source>
        <dbReference type="ARBA" id="ARBA00022679"/>
    </source>
</evidence>
<evidence type="ECO:0000256" key="1">
    <source>
        <dbReference type="ARBA" id="ARBA00022603"/>
    </source>
</evidence>
<feature type="domain" description="Protein arginine N-methyltransferase" evidence="5">
    <location>
        <begin position="186"/>
        <end position="327"/>
    </location>
</feature>
<dbReference type="EMBL" id="PSNW01000005">
    <property type="protein sequence ID" value="PPE73765.1"/>
    <property type="molecule type" value="Genomic_DNA"/>
</dbReference>
<dbReference type="PANTHER" id="PTHR11006:SF4">
    <property type="entry name" value="PROTEIN ARGININE N-METHYLTRANSFERASE 7"/>
    <property type="match status" value="1"/>
</dbReference>
<proteinExistence type="predicted"/>
<feature type="domain" description="Methyltransferase" evidence="4">
    <location>
        <begin position="80"/>
        <end position="184"/>
    </location>
</feature>
<accession>A0A2S5TFL3</accession>
<dbReference type="OrthoDB" id="5642573at2"/>
<dbReference type="SUPFAM" id="SSF53335">
    <property type="entry name" value="S-adenosyl-L-methionine-dependent methyltransferases"/>
    <property type="match status" value="1"/>
</dbReference>
<name>A0A2S5TFL3_9GAMM</name>
<keyword evidence="2" id="KW-0808">Transferase</keyword>
<dbReference type="InterPro" id="IPR025714">
    <property type="entry name" value="Methyltranfer_dom"/>
</dbReference>
<evidence type="ECO:0000259" key="4">
    <source>
        <dbReference type="Pfam" id="PF13847"/>
    </source>
</evidence>
<protein>
    <submittedName>
        <fullName evidence="6">Ribonucleotide-diphosphate reductase subunit beta</fullName>
    </submittedName>
</protein>
<keyword evidence="3" id="KW-0949">S-adenosyl-L-methionine</keyword>
<reference evidence="6 7" key="1">
    <citation type="submission" date="2018-02" db="EMBL/GenBank/DDBJ databases">
        <title>Genome sequencing of Solimonas sp. HR-BB.</title>
        <authorList>
            <person name="Lee Y."/>
            <person name="Jeon C.O."/>
        </authorList>
    </citation>
    <scope>NUCLEOTIDE SEQUENCE [LARGE SCALE GENOMIC DNA]</scope>
    <source>
        <strain evidence="6 7">HR-BB</strain>
    </source>
</reference>
<keyword evidence="1" id="KW-0489">Methyltransferase</keyword>
<evidence type="ECO:0000256" key="3">
    <source>
        <dbReference type="ARBA" id="ARBA00022691"/>
    </source>
</evidence>
<dbReference type="PANTHER" id="PTHR11006">
    <property type="entry name" value="PROTEIN ARGININE N-METHYLTRANSFERASE"/>
    <property type="match status" value="1"/>
</dbReference>
<keyword evidence="7" id="KW-1185">Reference proteome</keyword>
<gene>
    <name evidence="6" type="ORF">C3942_10150</name>
</gene>
<evidence type="ECO:0000313" key="7">
    <source>
        <dbReference type="Proteomes" id="UP000238220"/>
    </source>
</evidence>
<comment type="caution">
    <text evidence="6">The sequence shown here is derived from an EMBL/GenBank/DDBJ whole genome shotgun (WGS) entry which is preliminary data.</text>
</comment>
<dbReference type="Gene3D" id="2.70.160.11">
    <property type="entry name" value="Hnrnp arginine n-methyltransferase1"/>
    <property type="match status" value="1"/>
</dbReference>
<sequence length="363" mass="39888">MKMPVGRPSPGMGRTEPAKTWGTSSCICVFSRIRRKLAYEPVPEAAAVSEIELHRKLLGDAPRNAAFQAALKQLVVPGKTTVADIGAGTGFLSFLARRLGAAHCTLIEYSGMLELAQKLARQNGIDQLSFVRGHSAEIRKPPKVDLVVSETLGNFALEEGLLETLIDARRYLKPGGRVLPERLRQFAAPVTAPRLQREIDIWPQVGYGLDLSAARTVSLNNMYVKQVAPDDLGGRDTGQIWDDLDLRPQARAPDSRRSATLRWKAADLPAARIEGFALWWVCELLPGVGLSTSPFAPPTHWDQIYLPLLAPLELAADDVLELMLACDTRPDVGVRLGWKTRQLRAGKTVGEQAQDSFRGRVEM</sequence>
<dbReference type="Pfam" id="PF22528">
    <property type="entry name" value="PRMT_C"/>
    <property type="match status" value="1"/>
</dbReference>
<evidence type="ECO:0000313" key="6">
    <source>
        <dbReference type="EMBL" id="PPE73765.1"/>
    </source>
</evidence>
<dbReference type="Proteomes" id="UP000238220">
    <property type="component" value="Unassembled WGS sequence"/>
</dbReference>
<dbReference type="InterPro" id="IPR025799">
    <property type="entry name" value="Arg_MeTrfase"/>
</dbReference>
<dbReference type="PROSITE" id="PS51678">
    <property type="entry name" value="SAM_MT_PRMT"/>
    <property type="match status" value="1"/>
</dbReference>
<dbReference type="Pfam" id="PF13847">
    <property type="entry name" value="Methyltransf_31"/>
    <property type="match status" value="1"/>
</dbReference>
<dbReference type="InterPro" id="IPR055135">
    <property type="entry name" value="PRMT_dom"/>
</dbReference>
<dbReference type="AlphaFoldDB" id="A0A2S5TFL3"/>
<dbReference type="InterPro" id="IPR029063">
    <property type="entry name" value="SAM-dependent_MTases_sf"/>
</dbReference>
<dbReference type="CDD" id="cd02440">
    <property type="entry name" value="AdoMet_MTases"/>
    <property type="match status" value="1"/>
</dbReference>
<dbReference type="Gene3D" id="3.40.50.150">
    <property type="entry name" value="Vaccinia Virus protein VP39"/>
    <property type="match status" value="1"/>
</dbReference>
<dbReference type="GO" id="GO:0016274">
    <property type="term" value="F:protein-arginine N-methyltransferase activity"/>
    <property type="evidence" value="ECO:0007669"/>
    <property type="project" value="InterPro"/>
</dbReference>
<organism evidence="6 7">
    <name type="scientific">Solimonas fluminis</name>
    <dbReference type="NCBI Taxonomy" id="2086571"/>
    <lineage>
        <taxon>Bacteria</taxon>
        <taxon>Pseudomonadati</taxon>
        <taxon>Pseudomonadota</taxon>
        <taxon>Gammaproteobacteria</taxon>
        <taxon>Nevskiales</taxon>
        <taxon>Nevskiaceae</taxon>
        <taxon>Solimonas</taxon>
    </lineage>
</organism>
<dbReference type="GO" id="GO:0042054">
    <property type="term" value="F:histone methyltransferase activity"/>
    <property type="evidence" value="ECO:0007669"/>
    <property type="project" value="TreeGrafter"/>
</dbReference>